<dbReference type="GO" id="GO:0007059">
    <property type="term" value="P:chromosome segregation"/>
    <property type="evidence" value="ECO:0007669"/>
    <property type="project" value="UniProtKB-UniRule"/>
</dbReference>
<dbReference type="SUPFAM" id="SSF56349">
    <property type="entry name" value="DNA breaking-rejoining enzymes"/>
    <property type="match status" value="1"/>
</dbReference>
<dbReference type="CDD" id="cd00798">
    <property type="entry name" value="INT_XerDC_C"/>
    <property type="match status" value="1"/>
</dbReference>
<keyword evidence="8 10" id="KW-0233">DNA recombination</keyword>
<feature type="domain" description="Core-binding (CB)" evidence="13">
    <location>
        <begin position="1"/>
        <end position="87"/>
    </location>
</feature>
<accession>A0A1Q2L012</accession>
<dbReference type="GO" id="GO:0051301">
    <property type="term" value="P:cell division"/>
    <property type="evidence" value="ECO:0007669"/>
    <property type="project" value="UniProtKB-UniRule"/>
</dbReference>
<dbReference type="NCBIfam" id="TIGR02224">
    <property type="entry name" value="recomb_XerC"/>
    <property type="match status" value="1"/>
</dbReference>
<evidence type="ECO:0000259" key="13">
    <source>
        <dbReference type="PROSITE" id="PS51900"/>
    </source>
</evidence>
<evidence type="ECO:0000256" key="7">
    <source>
        <dbReference type="ARBA" id="ARBA00023125"/>
    </source>
</evidence>
<dbReference type="Gene3D" id="1.10.150.130">
    <property type="match status" value="1"/>
</dbReference>
<dbReference type="Pfam" id="PF02899">
    <property type="entry name" value="Phage_int_SAM_1"/>
    <property type="match status" value="1"/>
</dbReference>
<keyword evidence="6 10" id="KW-0229">DNA integration</keyword>
<dbReference type="KEGG" id="pmar:B0X71_12005"/>
<name>A0A1Q2L012_9BACL</name>
<dbReference type="Proteomes" id="UP000188184">
    <property type="component" value="Chromosome"/>
</dbReference>
<dbReference type="InterPro" id="IPR011010">
    <property type="entry name" value="DNA_brk_join_enz"/>
</dbReference>
<dbReference type="GO" id="GO:0003677">
    <property type="term" value="F:DNA binding"/>
    <property type="evidence" value="ECO:0007669"/>
    <property type="project" value="UniProtKB-UniRule"/>
</dbReference>
<dbReference type="InterPro" id="IPR002104">
    <property type="entry name" value="Integrase_catalytic"/>
</dbReference>
<dbReference type="InterPro" id="IPR013762">
    <property type="entry name" value="Integrase-like_cat_sf"/>
</dbReference>
<reference evidence="14 15" key="1">
    <citation type="submission" date="2017-02" db="EMBL/GenBank/DDBJ databases">
        <title>The complete genomic sequence of a novel cold adapted crude oil-degrading bacterium Planococcus qaidamina Y42.</title>
        <authorList>
            <person name="Yang R."/>
        </authorList>
    </citation>
    <scope>NUCLEOTIDE SEQUENCE [LARGE SCALE GENOMIC DNA]</scope>
    <source>
        <strain evidence="14 15">Y42</strain>
    </source>
</reference>
<feature type="domain" description="Tyr recombinase" evidence="12">
    <location>
        <begin position="108"/>
        <end position="291"/>
    </location>
</feature>
<dbReference type="InterPro" id="IPR023009">
    <property type="entry name" value="Tyrosine_recombinase_XerC/XerD"/>
</dbReference>
<evidence type="ECO:0000256" key="10">
    <source>
        <dbReference type="HAMAP-Rule" id="MF_01808"/>
    </source>
</evidence>
<keyword evidence="3 10" id="KW-0963">Cytoplasm</keyword>
<comment type="subunit">
    <text evidence="10">Forms a cyclic heterotetrameric complex composed of two molecules of XerC and two molecules of XerD.</text>
</comment>
<dbReference type="GO" id="GO:0006313">
    <property type="term" value="P:DNA transposition"/>
    <property type="evidence" value="ECO:0007669"/>
    <property type="project" value="UniProtKB-UniRule"/>
</dbReference>
<keyword evidence="15" id="KW-1185">Reference proteome</keyword>
<dbReference type="PANTHER" id="PTHR30349">
    <property type="entry name" value="PHAGE INTEGRASE-RELATED"/>
    <property type="match status" value="1"/>
</dbReference>
<evidence type="ECO:0000256" key="6">
    <source>
        <dbReference type="ARBA" id="ARBA00022908"/>
    </source>
</evidence>
<evidence type="ECO:0000313" key="15">
    <source>
        <dbReference type="Proteomes" id="UP000188184"/>
    </source>
</evidence>
<keyword evidence="4 10" id="KW-0132">Cell division</keyword>
<evidence type="ECO:0000256" key="9">
    <source>
        <dbReference type="ARBA" id="ARBA00023306"/>
    </source>
</evidence>
<gene>
    <name evidence="10" type="primary">xerC</name>
    <name evidence="14" type="ORF">B0X71_12005</name>
</gene>
<dbReference type="InterPro" id="IPR011931">
    <property type="entry name" value="Recomb_XerC"/>
</dbReference>
<dbReference type="RefSeq" id="WP_077589634.1">
    <property type="nucleotide sequence ID" value="NZ_CP019640.1"/>
</dbReference>
<dbReference type="GO" id="GO:0005737">
    <property type="term" value="C:cytoplasm"/>
    <property type="evidence" value="ECO:0007669"/>
    <property type="project" value="UniProtKB-SubCell"/>
</dbReference>
<evidence type="ECO:0000256" key="8">
    <source>
        <dbReference type="ARBA" id="ARBA00023172"/>
    </source>
</evidence>
<evidence type="ECO:0000313" key="14">
    <source>
        <dbReference type="EMBL" id="AQQ53736.1"/>
    </source>
</evidence>
<feature type="active site" evidence="10">
    <location>
        <position position="269"/>
    </location>
</feature>
<sequence length="297" mass="34808">MNREVMLDSYMTYIQLEKNYSIHTVTHYRKDLEDFFAFLDAEGTADIREVEYLHARNYVAALYEQSFSRATVSRKISAVRSFFKYCSREFGLSEEAFRSLHHPKKHERLPRFFYEEELEALFESIAGEDKLSIRNLALFELLYATGMRVSECTSIRLMDLDRTMHIVKVLGKGKKERYIPYGQFAHDALELYMEEARPRLMKNQNHTMLFVNNRGEPLTDRGIRYILSECIKKASLNGAVYPHMIRHTFATHLLNNGADMRTVQELLGHAHLSSTQVYTHVTKEHLRKTYLNAHPRA</sequence>
<dbReference type="GO" id="GO:0009037">
    <property type="term" value="F:tyrosine-based site-specific recombinase activity"/>
    <property type="evidence" value="ECO:0007669"/>
    <property type="project" value="UniProtKB-UniRule"/>
</dbReference>
<dbReference type="AlphaFoldDB" id="A0A1Q2L012"/>
<dbReference type="HAMAP" id="MF_01808">
    <property type="entry name" value="Recomb_XerC_XerD"/>
    <property type="match status" value="1"/>
</dbReference>
<dbReference type="EMBL" id="CP019640">
    <property type="protein sequence ID" value="AQQ53736.1"/>
    <property type="molecule type" value="Genomic_DNA"/>
</dbReference>
<evidence type="ECO:0000256" key="4">
    <source>
        <dbReference type="ARBA" id="ARBA00022618"/>
    </source>
</evidence>
<dbReference type="NCBIfam" id="NF001399">
    <property type="entry name" value="PRK00283.1"/>
    <property type="match status" value="1"/>
</dbReference>
<organism evidence="14 15">
    <name type="scientific">Planococcus lenghuensis</name>
    <dbReference type="NCBI Taxonomy" id="2213202"/>
    <lineage>
        <taxon>Bacteria</taxon>
        <taxon>Bacillati</taxon>
        <taxon>Bacillota</taxon>
        <taxon>Bacilli</taxon>
        <taxon>Bacillales</taxon>
        <taxon>Caryophanaceae</taxon>
        <taxon>Planococcus</taxon>
    </lineage>
</organism>
<feature type="active site" evidence="10">
    <location>
        <position position="148"/>
    </location>
</feature>
<dbReference type="InterPro" id="IPR050090">
    <property type="entry name" value="Tyrosine_recombinase_XerCD"/>
</dbReference>
<dbReference type="Pfam" id="PF00589">
    <property type="entry name" value="Phage_integrase"/>
    <property type="match status" value="1"/>
</dbReference>
<feature type="active site" description="O-(3'-phospho-DNA)-tyrosine intermediate" evidence="10">
    <location>
        <position position="278"/>
    </location>
</feature>
<keyword evidence="7 10" id="KW-0238">DNA-binding</keyword>
<dbReference type="InterPro" id="IPR044068">
    <property type="entry name" value="CB"/>
</dbReference>
<dbReference type="PROSITE" id="PS51900">
    <property type="entry name" value="CB"/>
    <property type="match status" value="1"/>
</dbReference>
<evidence type="ECO:0000256" key="1">
    <source>
        <dbReference type="ARBA" id="ARBA00004496"/>
    </source>
</evidence>
<keyword evidence="5 10" id="KW-0159">Chromosome partition</keyword>
<comment type="subcellular location">
    <subcellularLocation>
        <location evidence="1 10">Cytoplasm</location>
    </subcellularLocation>
</comment>
<evidence type="ECO:0000259" key="12">
    <source>
        <dbReference type="PROSITE" id="PS51898"/>
    </source>
</evidence>
<evidence type="ECO:0000256" key="11">
    <source>
        <dbReference type="NCBIfam" id="TIGR02224"/>
    </source>
</evidence>
<protein>
    <recommendedName>
        <fullName evidence="10 11">Tyrosine recombinase XerC</fullName>
    </recommendedName>
</protein>
<feature type="active site" evidence="10">
    <location>
        <position position="172"/>
    </location>
</feature>
<dbReference type="InterPro" id="IPR004107">
    <property type="entry name" value="Integrase_SAM-like_N"/>
</dbReference>
<dbReference type="Gene3D" id="1.10.443.10">
    <property type="entry name" value="Intergrase catalytic core"/>
    <property type="match status" value="1"/>
</dbReference>
<feature type="active site" evidence="10">
    <location>
        <position position="246"/>
    </location>
</feature>
<evidence type="ECO:0000256" key="2">
    <source>
        <dbReference type="ARBA" id="ARBA00006657"/>
    </source>
</evidence>
<keyword evidence="9 10" id="KW-0131">Cell cycle</keyword>
<comment type="similarity">
    <text evidence="2 10">Belongs to the 'phage' integrase family. XerC subfamily.</text>
</comment>
<dbReference type="PANTHER" id="PTHR30349:SF77">
    <property type="entry name" value="TYROSINE RECOMBINASE XERC"/>
    <property type="match status" value="1"/>
</dbReference>
<dbReference type="PROSITE" id="PS51898">
    <property type="entry name" value="TYR_RECOMBINASE"/>
    <property type="match status" value="1"/>
</dbReference>
<comment type="function">
    <text evidence="10">Site-specific tyrosine recombinase, which acts by catalyzing the cutting and rejoining of the recombining DNA molecules. The XerC-XerD complex is essential to convert dimers of the bacterial chromosome into monomers to permit their segregation at cell division. It also contributes to the segregational stability of plasmids.</text>
</comment>
<dbReference type="OrthoDB" id="9801717at2"/>
<proteinExistence type="inferred from homology"/>
<dbReference type="InterPro" id="IPR010998">
    <property type="entry name" value="Integrase_recombinase_N"/>
</dbReference>
<evidence type="ECO:0000256" key="5">
    <source>
        <dbReference type="ARBA" id="ARBA00022829"/>
    </source>
</evidence>
<evidence type="ECO:0000256" key="3">
    <source>
        <dbReference type="ARBA" id="ARBA00022490"/>
    </source>
</evidence>
<feature type="active site" evidence="10">
    <location>
        <position position="243"/>
    </location>
</feature>